<comment type="subcellular location">
    <subcellularLocation>
        <location evidence="2 8">Membrane</location>
        <topology evidence="2 8">Multi-pass membrane protein</topology>
    </subcellularLocation>
</comment>
<dbReference type="ExpressionAtlas" id="A0A317Y445">
    <property type="expression patterns" value="baseline and differential"/>
</dbReference>
<evidence type="ECO:0000256" key="3">
    <source>
        <dbReference type="ARBA" id="ARBA00009045"/>
    </source>
</evidence>
<feature type="transmembrane region" description="Helical" evidence="8">
    <location>
        <begin position="34"/>
        <end position="56"/>
    </location>
</feature>
<feature type="transmembrane region" description="Helical" evidence="8">
    <location>
        <begin position="117"/>
        <end position="140"/>
    </location>
</feature>
<feature type="compositionally biased region" description="Basic and acidic residues" evidence="9">
    <location>
        <begin position="1"/>
        <end position="18"/>
    </location>
</feature>
<feature type="transmembrane region" description="Helical" evidence="8">
    <location>
        <begin position="146"/>
        <end position="168"/>
    </location>
</feature>
<dbReference type="PANTHER" id="PTHR22936">
    <property type="entry name" value="RHOMBOID-RELATED"/>
    <property type="match status" value="1"/>
</dbReference>
<keyword evidence="6 8" id="KW-1133">Transmembrane helix</keyword>
<dbReference type="InterPro" id="IPR035952">
    <property type="entry name" value="Rhomboid-like_sf"/>
</dbReference>
<organism evidence="11">
    <name type="scientific">Zea mays</name>
    <name type="common">Maize</name>
    <dbReference type="NCBI Taxonomy" id="4577"/>
    <lineage>
        <taxon>Eukaryota</taxon>
        <taxon>Viridiplantae</taxon>
        <taxon>Streptophyta</taxon>
        <taxon>Embryophyta</taxon>
        <taxon>Tracheophyta</taxon>
        <taxon>Spermatophyta</taxon>
        <taxon>Magnoliopsida</taxon>
        <taxon>Liliopsida</taxon>
        <taxon>Poales</taxon>
        <taxon>Poaceae</taxon>
        <taxon>PACMAD clade</taxon>
        <taxon>Panicoideae</taxon>
        <taxon>Andropogonodae</taxon>
        <taxon>Andropogoneae</taxon>
        <taxon>Tripsacinae</taxon>
        <taxon>Zea</taxon>
    </lineage>
</organism>
<keyword evidence="4 8" id="KW-0812">Transmembrane</keyword>
<dbReference type="Proteomes" id="UP000251960">
    <property type="component" value="Chromosome 1"/>
</dbReference>
<comment type="similarity">
    <text evidence="3 8">Belongs to the peptidase S54 family.</text>
</comment>
<dbReference type="Pfam" id="PF01694">
    <property type="entry name" value="Rhomboid"/>
    <property type="match status" value="1"/>
</dbReference>
<dbReference type="AlphaFoldDB" id="A0A317Y445"/>
<comment type="catalytic activity">
    <reaction evidence="1 8">
        <text>Cleaves type-1 transmembrane domains using a catalytic dyad composed of serine and histidine that are contributed by different transmembrane domains.</text>
        <dbReference type="EC" id="3.4.21.105"/>
    </reaction>
</comment>
<evidence type="ECO:0000256" key="8">
    <source>
        <dbReference type="RuleBase" id="RU362115"/>
    </source>
</evidence>
<dbReference type="GO" id="GO:0004252">
    <property type="term" value="F:serine-type endopeptidase activity"/>
    <property type="evidence" value="ECO:0007669"/>
    <property type="project" value="InterPro"/>
</dbReference>
<dbReference type="GO" id="GO:0006508">
    <property type="term" value="P:proteolysis"/>
    <property type="evidence" value="ECO:0007669"/>
    <property type="project" value="UniProtKB-KW"/>
</dbReference>
<accession>A0A317Y445</accession>
<dbReference type="FunFam" id="1.20.1540.10:FF:000019">
    <property type="entry name" value="RHOMBOID-like protein"/>
    <property type="match status" value="1"/>
</dbReference>
<evidence type="ECO:0000256" key="2">
    <source>
        <dbReference type="ARBA" id="ARBA00004141"/>
    </source>
</evidence>
<name>A0A317Y445_MAIZE</name>
<feature type="transmembrane region" description="Helical" evidence="8">
    <location>
        <begin position="228"/>
        <end position="249"/>
    </location>
</feature>
<reference evidence="11" key="1">
    <citation type="journal article" date="2018" name="Nat. Genet.">
        <title>Extensive intraspecific gene order and gene structural variations between Mo17 and other maize genomes.</title>
        <authorList>
            <person name="Sun S."/>
            <person name="Zhou Y."/>
            <person name="Chen J."/>
            <person name="Shi J."/>
            <person name="Zhao H."/>
            <person name="Zhao H."/>
            <person name="Song W."/>
            <person name="Zhang M."/>
            <person name="Cui Y."/>
            <person name="Dong X."/>
            <person name="Liu H."/>
            <person name="Ma X."/>
            <person name="Jiao Y."/>
            <person name="Wang B."/>
            <person name="Wei X."/>
            <person name="Stein J.C."/>
            <person name="Glaubitz J.C."/>
            <person name="Lu F."/>
            <person name="Yu G."/>
            <person name="Liang C."/>
            <person name="Fengler K."/>
            <person name="Li B."/>
            <person name="Rafalski A."/>
            <person name="Schnable P.S."/>
            <person name="Ware D.H."/>
            <person name="Buckler E.S."/>
            <person name="Lai J."/>
        </authorList>
    </citation>
    <scope>NUCLEOTIDE SEQUENCE [LARGE SCALE GENOMIC DNA]</scope>
    <source>
        <tissue evidence="11">Seedling</tissue>
    </source>
</reference>
<sequence>MATRADVEKGGPARKEPGKVPSPLYPQHEGEREWVPWLVPVIFVASITVFVVTMYANNCPARRDAKCVARFLGRFSFQPLRQNPLLGPSSATLTKMGALVWEKVVHRHQGWRLLSSMWLHAGVIHLVANMLCLLFIGMRLEQQFGYVRIGAIYVLSGVGGAVLSSLVVRNRVTVGASGALLGLLGAMLSELLTNWTIYTNKAAAVATLLSVAAVNLVLGVLPHVDNLAHLGGFLAGFLLGFVVLMRPHLGWMERYGLPAGAPCTARKYLAYQWTLLAVAMIILVAGFAAGMAMLFRGANANDSCHWCHYLSCVPTARWNCTN</sequence>
<dbReference type="InterPro" id="IPR022764">
    <property type="entry name" value="Peptidase_S54_rhomboid_dom"/>
</dbReference>
<evidence type="ECO:0000313" key="11">
    <source>
        <dbReference type="EMBL" id="PWZ53440.1"/>
    </source>
</evidence>
<evidence type="ECO:0000259" key="10">
    <source>
        <dbReference type="Pfam" id="PF01694"/>
    </source>
</evidence>
<feature type="transmembrane region" description="Helical" evidence="8">
    <location>
        <begin position="180"/>
        <end position="197"/>
    </location>
</feature>
<keyword evidence="5 8" id="KW-0378">Hydrolase</keyword>
<dbReference type="Gene3D" id="1.20.1540.10">
    <property type="entry name" value="Rhomboid-like"/>
    <property type="match status" value="1"/>
</dbReference>
<dbReference type="GO" id="GO:0005737">
    <property type="term" value="C:cytoplasm"/>
    <property type="evidence" value="ECO:0007669"/>
    <property type="project" value="UniProtKB-ARBA"/>
</dbReference>
<dbReference type="EC" id="3.4.21.105" evidence="8"/>
<gene>
    <name evidence="11" type="primary">RBL2_0</name>
    <name evidence="11" type="ORF">Zm00014a_021430</name>
</gene>
<feature type="transmembrane region" description="Helical" evidence="8">
    <location>
        <begin position="269"/>
        <end position="295"/>
    </location>
</feature>
<dbReference type="InterPro" id="IPR002610">
    <property type="entry name" value="Peptidase_S54_rhomboid-like"/>
</dbReference>
<evidence type="ECO:0000256" key="6">
    <source>
        <dbReference type="ARBA" id="ARBA00022989"/>
    </source>
</evidence>
<dbReference type="GO" id="GO:0016020">
    <property type="term" value="C:membrane"/>
    <property type="evidence" value="ECO:0007669"/>
    <property type="project" value="UniProtKB-SubCell"/>
</dbReference>
<comment type="function">
    <text evidence="8">Serine protease involved in intramembrane proteolysis.</text>
</comment>
<dbReference type="SUPFAM" id="SSF144091">
    <property type="entry name" value="Rhomboid-like"/>
    <property type="match status" value="1"/>
</dbReference>
<dbReference type="PANTHER" id="PTHR22936:SF108">
    <property type="entry name" value="RHOMBOID-LIKE PROTEIN"/>
    <property type="match status" value="1"/>
</dbReference>
<feature type="transmembrane region" description="Helical" evidence="8">
    <location>
        <begin position="203"/>
        <end position="221"/>
    </location>
</feature>
<evidence type="ECO:0000256" key="1">
    <source>
        <dbReference type="ARBA" id="ARBA00000156"/>
    </source>
</evidence>
<comment type="caution">
    <text evidence="11">The sequence shown here is derived from an EMBL/GenBank/DDBJ whole genome shotgun (WGS) entry which is preliminary data.</text>
</comment>
<keyword evidence="8" id="KW-0720">Serine protease</keyword>
<proteinExistence type="inferred from homology"/>
<evidence type="ECO:0000256" key="7">
    <source>
        <dbReference type="ARBA" id="ARBA00023136"/>
    </source>
</evidence>
<feature type="domain" description="Peptidase S54 rhomboid" evidence="10">
    <location>
        <begin position="108"/>
        <end position="245"/>
    </location>
</feature>
<evidence type="ECO:0000256" key="9">
    <source>
        <dbReference type="SAM" id="MobiDB-lite"/>
    </source>
</evidence>
<keyword evidence="8" id="KW-0645">Protease</keyword>
<keyword evidence="7 8" id="KW-0472">Membrane</keyword>
<evidence type="ECO:0000256" key="5">
    <source>
        <dbReference type="ARBA" id="ARBA00022801"/>
    </source>
</evidence>
<feature type="region of interest" description="Disordered" evidence="9">
    <location>
        <begin position="1"/>
        <end position="25"/>
    </location>
</feature>
<dbReference type="GO" id="GO:0012505">
    <property type="term" value="C:endomembrane system"/>
    <property type="evidence" value="ECO:0007669"/>
    <property type="project" value="UniProtKB-ARBA"/>
</dbReference>
<protein>
    <recommendedName>
        <fullName evidence="8">RHOMBOID-like protein</fullName>
        <ecNumber evidence="8">3.4.21.105</ecNumber>
    </recommendedName>
</protein>
<evidence type="ECO:0000256" key="4">
    <source>
        <dbReference type="ARBA" id="ARBA00022692"/>
    </source>
</evidence>
<dbReference type="EMBL" id="NCVQ01000001">
    <property type="protein sequence ID" value="PWZ53440.1"/>
    <property type="molecule type" value="Genomic_DNA"/>
</dbReference>